<accession>A0A085YZ41</accession>
<name>A0A085YZ41_9FLAO</name>
<proteinExistence type="predicted"/>
<dbReference type="STRING" id="236814.IX39_19385"/>
<sequence>MKMNQYIFWISDNQLKDVVIFLNEIMQSDTYFDLENIKYELFQTDTVREIYFNLYTTSNIVINIARDSDDREIILWYIDYYDEITEKITELKVFLSSFENKF</sequence>
<reference evidence="1 2" key="1">
    <citation type="submission" date="2014-07" db="EMBL/GenBank/DDBJ databases">
        <title>Genome of Chryseobacterium formosense LMG 24722.</title>
        <authorList>
            <person name="Pipes S.E."/>
            <person name="Stropko S.J."/>
            <person name="Newman J.D."/>
        </authorList>
    </citation>
    <scope>NUCLEOTIDE SEQUENCE [LARGE SCALE GENOMIC DNA]</scope>
    <source>
        <strain evidence="1 2">LMG 24722</strain>
    </source>
</reference>
<dbReference type="Proteomes" id="UP000028713">
    <property type="component" value="Unassembled WGS sequence"/>
</dbReference>
<gene>
    <name evidence="1" type="ORF">IX39_19385</name>
</gene>
<organism evidence="1 2">
    <name type="scientific">Chryseobacterium formosense</name>
    <dbReference type="NCBI Taxonomy" id="236814"/>
    <lineage>
        <taxon>Bacteria</taxon>
        <taxon>Pseudomonadati</taxon>
        <taxon>Bacteroidota</taxon>
        <taxon>Flavobacteriia</taxon>
        <taxon>Flavobacteriales</taxon>
        <taxon>Weeksellaceae</taxon>
        <taxon>Chryseobacterium group</taxon>
        <taxon>Chryseobacterium</taxon>
    </lineage>
</organism>
<protein>
    <submittedName>
        <fullName evidence="1">Uncharacterized protein</fullName>
    </submittedName>
</protein>
<dbReference type="EMBL" id="JPRP01000005">
    <property type="protein sequence ID" value="KFE97454.1"/>
    <property type="molecule type" value="Genomic_DNA"/>
</dbReference>
<evidence type="ECO:0000313" key="1">
    <source>
        <dbReference type="EMBL" id="KFE97454.1"/>
    </source>
</evidence>
<evidence type="ECO:0000313" key="2">
    <source>
        <dbReference type="Proteomes" id="UP000028713"/>
    </source>
</evidence>
<comment type="caution">
    <text evidence="1">The sequence shown here is derived from an EMBL/GenBank/DDBJ whole genome shotgun (WGS) entry which is preliminary data.</text>
</comment>
<keyword evidence="2" id="KW-1185">Reference proteome</keyword>
<dbReference type="AlphaFoldDB" id="A0A085YZ41"/>